<protein>
    <submittedName>
        <fullName evidence="2">GNAT family N-acetyltransferase</fullName>
    </submittedName>
</protein>
<dbReference type="RefSeq" id="WP_089068208.1">
    <property type="nucleotide sequence ID" value="NZ_CP022358.1"/>
</dbReference>
<dbReference type="InterPro" id="IPR052564">
    <property type="entry name" value="N-acetyltrans/Recomb-assoc"/>
</dbReference>
<dbReference type="PANTHER" id="PTHR43451:SF1">
    <property type="entry name" value="ACETYLTRANSFERASE"/>
    <property type="match status" value="1"/>
</dbReference>
<dbReference type="Pfam" id="PF00583">
    <property type="entry name" value="Acetyltransf_1"/>
    <property type="match status" value="1"/>
</dbReference>
<dbReference type="PANTHER" id="PTHR43451">
    <property type="entry name" value="ACETYLTRANSFERASE (GNAT) FAMILY PROTEIN"/>
    <property type="match status" value="1"/>
</dbReference>
<dbReference type="SUPFAM" id="SSF55729">
    <property type="entry name" value="Acyl-CoA N-acyltransferases (Nat)"/>
    <property type="match status" value="1"/>
</dbReference>
<dbReference type="KEGG" id="sbj:CF168_14545"/>
<dbReference type="EMBL" id="CP022358">
    <property type="protein sequence ID" value="ASK69979.1"/>
    <property type="molecule type" value="Genomic_DNA"/>
</dbReference>
<dbReference type="AlphaFoldDB" id="A0A220UP97"/>
<feature type="domain" description="N-acetyltransferase" evidence="1">
    <location>
        <begin position="22"/>
        <end position="173"/>
    </location>
</feature>
<proteinExistence type="predicted"/>
<dbReference type="GO" id="GO:0016747">
    <property type="term" value="F:acyltransferase activity, transferring groups other than amino-acyl groups"/>
    <property type="evidence" value="ECO:0007669"/>
    <property type="project" value="InterPro"/>
</dbReference>
<sequence length="173" mass="20260">MSVPLQANKQIEVVPYRRRYARAVSELFHHSVHQIQHERYNAAQLNAWSQAPRSSQHWHLRLSRSQAWIILVTDAASLSKICAGFINVETDFHHQGYIDSLYIHPDWQRQGLGERAYRQLEQWAKEQGYCQLSADASYLSRGLFIKLGFVQQQRSYQQKLGQVLPSFYMTKKL</sequence>
<evidence type="ECO:0000313" key="2">
    <source>
        <dbReference type="EMBL" id="ASK69979.1"/>
    </source>
</evidence>
<gene>
    <name evidence="2" type="ORF">CF168_14545</name>
</gene>
<dbReference type="Proteomes" id="UP000198367">
    <property type="component" value="Chromosome"/>
</dbReference>
<dbReference type="InterPro" id="IPR000182">
    <property type="entry name" value="GNAT_dom"/>
</dbReference>
<reference evidence="2 3" key="1">
    <citation type="submission" date="2017-07" db="EMBL/GenBank/DDBJ databases">
        <title>Phenotypical and genomic characterization of a clinical isolate of Shewanella bicestrii sp. nov. producing an extended-spectrum beta-lactamase and a new oxacillinase variant.</title>
        <authorList>
            <person name="Jousset A.B."/>
            <person name="Bonnin R.A."/>
            <person name="Girlich D."/>
            <person name="Dabos L."/>
            <person name="Potron A."/>
            <person name="Dortet L."/>
            <person name="Glaser P."/>
            <person name="Naas T."/>
        </authorList>
    </citation>
    <scope>NUCLEOTIDE SEQUENCE [LARGE SCALE GENOMIC DNA]</scope>
    <source>
        <strain evidence="2 3">JAB-1</strain>
    </source>
</reference>
<keyword evidence="3" id="KW-1185">Reference proteome</keyword>
<accession>A0A220UP97</accession>
<dbReference type="InterPro" id="IPR016181">
    <property type="entry name" value="Acyl_CoA_acyltransferase"/>
</dbReference>
<evidence type="ECO:0000313" key="3">
    <source>
        <dbReference type="Proteomes" id="UP000198367"/>
    </source>
</evidence>
<dbReference type="GeneID" id="94727230"/>
<dbReference type="PROSITE" id="PS51186">
    <property type="entry name" value="GNAT"/>
    <property type="match status" value="1"/>
</dbReference>
<organism evidence="2 3">
    <name type="scientific">Shewanella bicestrii</name>
    <dbReference type="NCBI Taxonomy" id="2018305"/>
    <lineage>
        <taxon>Bacteria</taxon>
        <taxon>Pseudomonadati</taxon>
        <taxon>Pseudomonadota</taxon>
        <taxon>Gammaproteobacteria</taxon>
        <taxon>Alteromonadales</taxon>
        <taxon>Shewanellaceae</taxon>
        <taxon>Shewanella</taxon>
    </lineage>
</organism>
<dbReference type="Gene3D" id="3.40.630.30">
    <property type="match status" value="1"/>
</dbReference>
<keyword evidence="2" id="KW-0808">Transferase</keyword>
<dbReference type="CDD" id="cd04301">
    <property type="entry name" value="NAT_SF"/>
    <property type="match status" value="1"/>
</dbReference>
<name>A0A220UP97_9GAMM</name>
<evidence type="ECO:0000259" key="1">
    <source>
        <dbReference type="PROSITE" id="PS51186"/>
    </source>
</evidence>